<dbReference type="PANTHER" id="PTHR11236:SF50">
    <property type="entry name" value="AMINODEOXYCHORISMATE SYNTHASE COMPONENT 1"/>
    <property type="match status" value="1"/>
</dbReference>
<evidence type="ECO:0000313" key="3">
    <source>
        <dbReference type="Proteomes" id="UP000249915"/>
    </source>
</evidence>
<dbReference type="GO" id="GO:0000162">
    <property type="term" value="P:L-tryptophan biosynthetic process"/>
    <property type="evidence" value="ECO:0007669"/>
    <property type="project" value="TreeGrafter"/>
</dbReference>
<dbReference type="Pfam" id="PF00425">
    <property type="entry name" value="Chorismate_bind"/>
    <property type="match status" value="1"/>
</dbReference>
<dbReference type="GO" id="GO:0046820">
    <property type="term" value="F:4-amino-4-deoxychorismate synthase activity"/>
    <property type="evidence" value="ECO:0007669"/>
    <property type="project" value="TreeGrafter"/>
</dbReference>
<reference evidence="2 3" key="1">
    <citation type="submission" date="2016-07" db="EMBL/GenBank/DDBJ databases">
        <title>Draft genome sequence of Prauserella muralis DSM 45305, isolated from a mould-covered wall in an indoor environment.</title>
        <authorList>
            <person name="Ruckert C."/>
            <person name="Albersmeier A."/>
            <person name="Jiang C.-L."/>
            <person name="Jiang Y."/>
            <person name="Kalinowski J."/>
            <person name="Schneider O."/>
            <person name="Winkler A."/>
            <person name="Zotchev S.B."/>
        </authorList>
    </citation>
    <scope>NUCLEOTIDE SEQUENCE [LARGE SCALE GENOMIC DNA]</scope>
    <source>
        <strain evidence="2 3">DSM 45305</strain>
    </source>
</reference>
<evidence type="ECO:0000259" key="1">
    <source>
        <dbReference type="Pfam" id="PF00425"/>
    </source>
</evidence>
<dbReference type="SUPFAM" id="SSF56322">
    <property type="entry name" value="ADC synthase"/>
    <property type="match status" value="1"/>
</dbReference>
<dbReference type="PANTHER" id="PTHR11236">
    <property type="entry name" value="AMINOBENZOATE/ANTHRANILATE SYNTHASE"/>
    <property type="match status" value="1"/>
</dbReference>
<evidence type="ECO:0000313" key="2">
    <source>
        <dbReference type="EMBL" id="PXY22706.1"/>
    </source>
</evidence>
<comment type="caution">
    <text evidence="2">The sequence shown here is derived from an EMBL/GenBank/DDBJ whole genome shotgun (WGS) entry which is preliminary data.</text>
</comment>
<feature type="domain" description="Chorismate-utilising enzyme C-terminal" evidence="1">
    <location>
        <begin position="70"/>
        <end position="112"/>
    </location>
</feature>
<dbReference type="EMBL" id="MASW01000005">
    <property type="protein sequence ID" value="PXY22706.1"/>
    <property type="molecule type" value="Genomic_DNA"/>
</dbReference>
<dbReference type="Proteomes" id="UP000249915">
    <property type="component" value="Unassembled WGS sequence"/>
</dbReference>
<proteinExistence type="predicted"/>
<dbReference type="AlphaFoldDB" id="A0A2V4APS5"/>
<accession>A0A2V4APS5</accession>
<keyword evidence="3" id="KW-1185">Reference proteome</keyword>
<sequence>MIVDVIRNDAARVATTGSIAVTALCRAERYPTVHQLTSEGDRDAAAGNRAGAVSTVVRSAWCPRGHVRCARFDVAIRAAVVDTDTASTTYGTGGGITWDSEPAAEYAELLAKAVPASPAALGEPASTARSFVAVNSAPMPEVRPASRGLY</sequence>
<protein>
    <recommendedName>
        <fullName evidence="1">Chorismate-utilising enzyme C-terminal domain-containing protein</fullName>
    </recommendedName>
</protein>
<dbReference type="InterPro" id="IPR005801">
    <property type="entry name" value="ADC_synthase"/>
</dbReference>
<organism evidence="2 3">
    <name type="scientific">Prauserella muralis</name>
    <dbReference type="NCBI Taxonomy" id="588067"/>
    <lineage>
        <taxon>Bacteria</taxon>
        <taxon>Bacillati</taxon>
        <taxon>Actinomycetota</taxon>
        <taxon>Actinomycetes</taxon>
        <taxon>Pseudonocardiales</taxon>
        <taxon>Pseudonocardiaceae</taxon>
        <taxon>Prauserella</taxon>
    </lineage>
</organism>
<gene>
    <name evidence="2" type="ORF">BAY60_23115</name>
</gene>
<dbReference type="Gene3D" id="3.60.120.10">
    <property type="entry name" value="Anthranilate synthase"/>
    <property type="match status" value="2"/>
</dbReference>
<name>A0A2V4APS5_9PSEU</name>
<dbReference type="InterPro" id="IPR015890">
    <property type="entry name" value="Chorismate_C"/>
</dbReference>
<dbReference type="RefSeq" id="WP_211330457.1">
    <property type="nucleotide sequence ID" value="NZ_MASW01000005.1"/>
</dbReference>
<dbReference type="InterPro" id="IPR019999">
    <property type="entry name" value="Anth_synth_I-like"/>
</dbReference>